<sequence>MGVAINAYVRNEKPKVTKREGFIPGVVYGKDFENILVKFERNKLIGLLKEKGEKAKISYTLDNVKKEGIIKEIGRDFATGEIIHIDIQSVKGDDTVKWTIPVVFTGKELLNNRGLYLQVYSNEVDVEAEASLIPDNAEFEVSSMNYGEEVKIKDLNLDPVIKLAKDSETILAVITNS</sequence>
<feature type="domain" description="Large ribosomal subunit protein bL25 L25" evidence="1">
    <location>
        <begin position="6"/>
        <end position="86"/>
    </location>
</feature>
<gene>
    <name evidence="3" type="ORF">KQI86_10720</name>
</gene>
<dbReference type="EMBL" id="JAHLQF010000002">
    <property type="protein sequence ID" value="MBU5484808.1"/>
    <property type="molecule type" value="Genomic_DNA"/>
</dbReference>
<reference evidence="3 4" key="1">
    <citation type="submission" date="2021-06" db="EMBL/GenBank/DDBJ databases">
        <authorList>
            <person name="Sun Q."/>
            <person name="Li D."/>
        </authorList>
    </citation>
    <scope>NUCLEOTIDE SEQUENCE [LARGE SCALE GENOMIC DNA]</scope>
    <source>
        <strain evidence="3 4">MSJ-11</strain>
    </source>
</reference>
<dbReference type="PANTHER" id="PTHR33284">
    <property type="entry name" value="RIBOSOMAL PROTEIN L25/GLN-TRNA SYNTHETASE, ANTI-CODON-BINDING DOMAIN-CONTAINING PROTEIN"/>
    <property type="match status" value="1"/>
</dbReference>
<dbReference type="InterPro" id="IPR029751">
    <property type="entry name" value="Ribosomal_L25_dom"/>
</dbReference>
<protein>
    <submittedName>
        <fullName evidence="3">50S ribosomal protein L25</fullName>
    </submittedName>
</protein>
<dbReference type="InterPro" id="IPR020930">
    <property type="entry name" value="Ribosomal_uL5_bac-type"/>
</dbReference>
<keyword evidence="3" id="KW-0687">Ribonucleoprotein</keyword>
<dbReference type="InterPro" id="IPR020057">
    <property type="entry name" value="Ribosomal_bL25_b-dom"/>
</dbReference>
<dbReference type="NCBIfam" id="TIGR00731">
    <property type="entry name" value="bL25_bact_ctc"/>
    <property type="match status" value="1"/>
</dbReference>
<dbReference type="Proteomes" id="UP000726170">
    <property type="component" value="Unassembled WGS sequence"/>
</dbReference>
<evidence type="ECO:0000259" key="1">
    <source>
        <dbReference type="Pfam" id="PF01386"/>
    </source>
</evidence>
<evidence type="ECO:0000259" key="2">
    <source>
        <dbReference type="Pfam" id="PF14693"/>
    </source>
</evidence>
<organism evidence="3 4">
    <name type="scientific">Clostridium mobile</name>
    <dbReference type="NCBI Taxonomy" id="2841512"/>
    <lineage>
        <taxon>Bacteria</taxon>
        <taxon>Bacillati</taxon>
        <taxon>Bacillota</taxon>
        <taxon>Clostridia</taxon>
        <taxon>Eubacteriales</taxon>
        <taxon>Clostridiaceae</taxon>
        <taxon>Clostridium</taxon>
    </lineage>
</organism>
<evidence type="ECO:0000313" key="3">
    <source>
        <dbReference type="EMBL" id="MBU5484808.1"/>
    </source>
</evidence>
<accession>A0ABS6EHV6</accession>
<dbReference type="PANTHER" id="PTHR33284:SF1">
    <property type="entry name" value="RIBOSOMAL PROTEIN L25_GLN-TRNA SYNTHETASE, ANTI-CODON-BINDING DOMAIN-CONTAINING PROTEIN"/>
    <property type="match status" value="1"/>
</dbReference>
<dbReference type="InterPro" id="IPR001021">
    <property type="entry name" value="Ribosomal_bL25_long"/>
</dbReference>
<dbReference type="Pfam" id="PF14693">
    <property type="entry name" value="Ribosomal_TL5_C"/>
    <property type="match status" value="1"/>
</dbReference>
<keyword evidence="4" id="KW-1185">Reference proteome</keyword>
<dbReference type="CDD" id="cd00495">
    <property type="entry name" value="Ribosomal_L25_TL5_CTC"/>
    <property type="match status" value="1"/>
</dbReference>
<dbReference type="Pfam" id="PF01386">
    <property type="entry name" value="Ribosomal_L25p"/>
    <property type="match status" value="1"/>
</dbReference>
<dbReference type="RefSeq" id="WP_216439277.1">
    <property type="nucleotide sequence ID" value="NZ_JAHLQF010000002.1"/>
</dbReference>
<keyword evidence="3" id="KW-0689">Ribosomal protein</keyword>
<dbReference type="GO" id="GO:0005840">
    <property type="term" value="C:ribosome"/>
    <property type="evidence" value="ECO:0007669"/>
    <property type="project" value="UniProtKB-KW"/>
</dbReference>
<comment type="caution">
    <text evidence="3">The sequence shown here is derived from an EMBL/GenBank/DDBJ whole genome shotgun (WGS) entry which is preliminary data.</text>
</comment>
<evidence type="ECO:0000313" key="4">
    <source>
        <dbReference type="Proteomes" id="UP000726170"/>
    </source>
</evidence>
<name>A0ABS6EHV6_9CLOT</name>
<proteinExistence type="predicted"/>
<feature type="domain" description="Large ribosomal subunit protein bL25 beta" evidence="2">
    <location>
        <begin position="96"/>
        <end position="175"/>
    </location>
</feature>